<evidence type="ECO:0000313" key="3">
    <source>
        <dbReference type="Proteomes" id="UP000183832"/>
    </source>
</evidence>
<evidence type="ECO:0000313" key="2">
    <source>
        <dbReference type="EMBL" id="CRL03965.1"/>
    </source>
</evidence>
<accession>A0A1J1IUR5</accession>
<organism evidence="1 3">
    <name type="scientific">Clunio marinus</name>
    <dbReference type="NCBI Taxonomy" id="568069"/>
    <lineage>
        <taxon>Eukaryota</taxon>
        <taxon>Metazoa</taxon>
        <taxon>Ecdysozoa</taxon>
        <taxon>Arthropoda</taxon>
        <taxon>Hexapoda</taxon>
        <taxon>Insecta</taxon>
        <taxon>Pterygota</taxon>
        <taxon>Neoptera</taxon>
        <taxon>Endopterygota</taxon>
        <taxon>Diptera</taxon>
        <taxon>Nematocera</taxon>
        <taxon>Chironomoidea</taxon>
        <taxon>Chironomidae</taxon>
        <taxon>Clunio</taxon>
    </lineage>
</organism>
<evidence type="ECO:0000313" key="1">
    <source>
        <dbReference type="EMBL" id="CRL03957.1"/>
    </source>
</evidence>
<dbReference type="EMBL" id="CVRI01000060">
    <property type="protein sequence ID" value="CRL03965.1"/>
    <property type="molecule type" value="Genomic_DNA"/>
</dbReference>
<sequence length="69" mass="8289">MQFKEFNLEQHFTLLLNLDNIQYQVSRLLSLRIHDIDISFLTVASMKSTREKWKQKGENNANLAFYRLK</sequence>
<proteinExistence type="predicted"/>
<reference evidence="1 3" key="1">
    <citation type="submission" date="2015-04" db="EMBL/GenBank/DDBJ databases">
        <authorList>
            <person name="Syromyatnikov M.Y."/>
            <person name="Popov V.N."/>
        </authorList>
    </citation>
    <scope>NUCLEOTIDE SEQUENCE [LARGE SCALE GENOMIC DNA]</scope>
</reference>
<dbReference type="EMBL" id="CVRI01000060">
    <property type="protein sequence ID" value="CRL03957.1"/>
    <property type="molecule type" value="Genomic_DNA"/>
</dbReference>
<gene>
    <name evidence="1" type="ORF">CLUMA_CG017078</name>
    <name evidence="2" type="ORF">CLUMA_CG017086</name>
</gene>
<dbReference type="AlphaFoldDB" id="A0A1J1IUR5"/>
<keyword evidence="3" id="KW-1185">Reference proteome</keyword>
<name>A0A1J1IUR5_9DIPT</name>
<dbReference type="Proteomes" id="UP000183832">
    <property type="component" value="Unassembled WGS sequence"/>
</dbReference>
<protein>
    <submittedName>
        <fullName evidence="1">CLUMA_CG017078, isoform A</fullName>
    </submittedName>
    <submittedName>
        <fullName evidence="2">CLUMA_CG017086, isoform A</fullName>
    </submittedName>
</protein>